<keyword evidence="2" id="KW-1185">Reference proteome</keyword>
<evidence type="ECO:0000313" key="2">
    <source>
        <dbReference type="Proteomes" id="UP000494206"/>
    </source>
</evidence>
<comment type="caution">
    <text evidence="1">The sequence shown here is derived from an EMBL/GenBank/DDBJ whole genome shotgun (WGS) entry which is preliminary data.</text>
</comment>
<dbReference type="EMBL" id="CADEPM010000014">
    <property type="protein sequence ID" value="CAB3411561.1"/>
    <property type="molecule type" value="Genomic_DNA"/>
</dbReference>
<accession>A0A8S1FCM8</accession>
<protein>
    <submittedName>
        <fullName evidence="1">Uncharacterized protein</fullName>
    </submittedName>
</protein>
<organism evidence="1 2">
    <name type="scientific">Caenorhabditis bovis</name>
    <dbReference type="NCBI Taxonomy" id="2654633"/>
    <lineage>
        <taxon>Eukaryota</taxon>
        <taxon>Metazoa</taxon>
        <taxon>Ecdysozoa</taxon>
        <taxon>Nematoda</taxon>
        <taxon>Chromadorea</taxon>
        <taxon>Rhabditida</taxon>
        <taxon>Rhabditina</taxon>
        <taxon>Rhabditomorpha</taxon>
        <taxon>Rhabditoidea</taxon>
        <taxon>Rhabditidae</taxon>
        <taxon>Peloderinae</taxon>
        <taxon>Caenorhabditis</taxon>
    </lineage>
</organism>
<name>A0A8S1FCM8_9PELO</name>
<proteinExistence type="predicted"/>
<dbReference type="Proteomes" id="UP000494206">
    <property type="component" value="Unassembled WGS sequence"/>
</dbReference>
<sequence length="86" mass="9817">MSEVESIATIHSQLYRYTSILRILSDNREPMDLDKVYKISKEIIEICKLCSFVINQGCKKTLETAHSRLNALRPIVEEVILTSGGY</sequence>
<reference evidence="1 2" key="1">
    <citation type="submission" date="2020-04" db="EMBL/GenBank/DDBJ databases">
        <authorList>
            <person name="Laetsch R D."/>
            <person name="Stevens L."/>
            <person name="Kumar S."/>
            <person name="Blaxter L. M."/>
        </authorList>
    </citation>
    <scope>NUCLEOTIDE SEQUENCE [LARGE SCALE GENOMIC DNA]</scope>
</reference>
<dbReference type="AlphaFoldDB" id="A0A8S1FCM8"/>
<gene>
    <name evidence="1" type="ORF">CBOVIS_LOCUS12944</name>
</gene>
<evidence type="ECO:0000313" key="1">
    <source>
        <dbReference type="EMBL" id="CAB3411561.1"/>
    </source>
</evidence>